<keyword evidence="4" id="KW-1185">Reference proteome</keyword>
<accession>A0ABT6AYE5</accession>
<comment type="caution">
    <text evidence="3">The sequence shown here is derived from an EMBL/GenBank/DDBJ whole genome shotgun (WGS) entry which is preliminary data.</text>
</comment>
<evidence type="ECO:0000256" key="1">
    <source>
        <dbReference type="ARBA" id="ARBA00006987"/>
    </source>
</evidence>
<dbReference type="CDD" id="cd07012">
    <property type="entry name" value="PBP2_Bug_TTT"/>
    <property type="match status" value="1"/>
</dbReference>
<dbReference type="Gene3D" id="3.40.190.150">
    <property type="entry name" value="Bordetella uptake gene, domain 1"/>
    <property type="match status" value="1"/>
</dbReference>
<gene>
    <name evidence="3" type="ORF">P3W85_27695</name>
</gene>
<dbReference type="Pfam" id="PF03401">
    <property type="entry name" value="TctC"/>
    <property type="match status" value="1"/>
</dbReference>
<reference evidence="3 4" key="1">
    <citation type="submission" date="2023-03" db="EMBL/GenBank/DDBJ databases">
        <title>Draft assemblies of triclosan tolerant bacteria isolated from returned activated sludge.</title>
        <authorList>
            <person name="Van Hamelsveld S."/>
        </authorList>
    </citation>
    <scope>NUCLEOTIDE SEQUENCE [LARGE SCALE GENOMIC DNA]</scope>
    <source>
        <strain evidence="3 4">GW210010_S58</strain>
    </source>
</reference>
<feature type="chain" id="PRO_5047137790" evidence="2">
    <location>
        <begin position="28"/>
        <end position="327"/>
    </location>
</feature>
<evidence type="ECO:0000256" key="2">
    <source>
        <dbReference type="SAM" id="SignalP"/>
    </source>
</evidence>
<dbReference type="Proteomes" id="UP001216674">
    <property type="component" value="Unassembled WGS sequence"/>
</dbReference>
<comment type="similarity">
    <text evidence="1">Belongs to the UPF0065 (bug) family.</text>
</comment>
<dbReference type="InterPro" id="IPR005064">
    <property type="entry name" value="BUG"/>
</dbReference>
<dbReference type="SUPFAM" id="SSF53850">
    <property type="entry name" value="Periplasmic binding protein-like II"/>
    <property type="match status" value="1"/>
</dbReference>
<keyword evidence="2" id="KW-0732">Signal</keyword>
<dbReference type="PANTHER" id="PTHR42928">
    <property type="entry name" value="TRICARBOXYLATE-BINDING PROTEIN"/>
    <property type="match status" value="1"/>
</dbReference>
<proteinExistence type="inferred from homology"/>
<dbReference type="InterPro" id="IPR042100">
    <property type="entry name" value="Bug_dom1"/>
</dbReference>
<protein>
    <submittedName>
        <fullName evidence="3">Tripartite tricarboxylate transporter substrate binding protein</fullName>
    </submittedName>
</protein>
<organism evidence="3 4">
    <name type="scientific">Cupriavidus basilensis</name>
    <dbReference type="NCBI Taxonomy" id="68895"/>
    <lineage>
        <taxon>Bacteria</taxon>
        <taxon>Pseudomonadati</taxon>
        <taxon>Pseudomonadota</taxon>
        <taxon>Betaproteobacteria</taxon>
        <taxon>Burkholderiales</taxon>
        <taxon>Burkholderiaceae</taxon>
        <taxon>Cupriavidus</taxon>
    </lineage>
</organism>
<name>A0ABT6AYE5_9BURK</name>
<evidence type="ECO:0000313" key="4">
    <source>
        <dbReference type="Proteomes" id="UP001216674"/>
    </source>
</evidence>
<feature type="signal peptide" evidence="2">
    <location>
        <begin position="1"/>
        <end position="27"/>
    </location>
</feature>
<sequence>MTPINRAVCALTLLTAANFGGTSIAIASGPCPARFIKMIVPNPAGGVGDLISRVVAEKASAELGQPVVVENRSGATTVIGTDFVAKSKPDGCTILSLTASGVVVSVLRENLPYKLEHDFAPIIGVGSLPMALAVPVASKLNSFADLGAAAKSKDGITYGSGGTGSLAHLSAVRLIKELHGTGNHIPYRGNSDAIQGLLGNQIQLFFPSTAEALPFAKSGKLRLLGVTSDERLPALPDVPTMKELGFAGFSPRLWFALLAPVDTPPNIVSRLRDGFAKAVIDPSVQERLRAYGFTTEIQNPPAVSAFMKNEAGRWSKLIKEENIKITD</sequence>
<dbReference type="EMBL" id="JARJLM010000455">
    <property type="protein sequence ID" value="MDF3836711.1"/>
    <property type="molecule type" value="Genomic_DNA"/>
</dbReference>
<dbReference type="PIRSF" id="PIRSF017082">
    <property type="entry name" value="YflP"/>
    <property type="match status" value="1"/>
</dbReference>
<dbReference type="Gene3D" id="3.40.190.10">
    <property type="entry name" value="Periplasmic binding protein-like II"/>
    <property type="match status" value="1"/>
</dbReference>
<dbReference type="RefSeq" id="WP_276267109.1">
    <property type="nucleotide sequence ID" value="NZ_JARJLM010000455.1"/>
</dbReference>
<evidence type="ECO:0000313" key="3">
    <source>
        <dbReference type="EMBL" id="MDF3836711.1"/>
    </source>
</evidence>
<dbReference type="PANTHER" id="PTHR42928:SF5">
    <property type="entry name" value="BLR1237 PROTEIN"/>
    <property type="match status" value="1"/>
</dbReference>